<proteinExistence type="predicted"/>
<protein>
    <submittedName>
        <fullName evidence="1">Uncharacterized protein</fullName>
    </submittedName>
</protein>
<name>A0A011VYF1_RUMAL</name>
<dbReference type="EMBL" id="JEOB01000002">
    <property type="protein sequence ID" value="EXM39573.1"/>
    <property type="molecule type" value="Genomic_DNA"/>
</dbReference>
<evidence type="ECO:0000313" key="2">
    <source>
        <dbReference type="Proteomes" id="UP000021369"/>
    </source>
</evidence>
<reference evidence="1 2" key="1">
    <citation type="submission" date="2013-06" db="EMBL/GenBank/DDBJ databases">
        <title>Rumen cellulosomics: divergent fiber-degrading strategies revealed by comparative genome-wide analysis of six Ruminococcal strains.</title>
        <authorList>
            <person name="Dassa B."/>
            <person name="Borovok I."/>
            <person name="Lamed R."/>
            <person name="Flint H."/>
            <person name="Yeoman C.J."/>
            <person name="White B."/>
            <person name="Bayer E.A."/>
        </authorList>
    </citation>
    <scope>NUCLEOTIDE SEQUENCE [LARGE SCALE GENOMIC DNA]</scope>
    <source>
        <strain evidence="1 2">SY3</strain>
    </source>
</reference>
<evidence type="ECO:0000313" key="1">
    <source>
        <dbReference type="EMBL" id="EXM39573.1"/>
    </source>
</evidence>
<dbReference type="AlphaFoldDB" id="A0A011VYF1"/>
<sequence length="128" mass="15430">MFDLVTRLNEECGVRLPEKDDQDWEFCAGDYTRTEDYIEFYKKYSDEMDSNRWGDKELLSNMIIQGLDDMLSNTHDNDHIDKLWLETRKILLEDELYNVIVYWSCVGQPAEYCFLITPRMRELLRELI</sequence>
<organism evidence="1 2">
    <name type="scientific">Ruminococcus albus SY3</name>
    <dbReference type="NCBI Taxonomy" id="1341156"/>
    <lineage>
        <taxon>Bacteria</taxon>
        <taxon>Bacillati</taxon>
        <taxon>Bacillota</taxon>
        <taxon>Clostridia</taxon>
        <taxon>Eubacteriales</taxon>
        <taxon>Oscillospiraceae</taxon>
        <taxon>Ruminococcus</taxon>
    </lineage>
</organism>
<dbReference type="PATRIC" id="fig|1341156.4.peg.1781"/>
<comment type="caution">
    <text evidence="1">The sequence shown here is derived from an EMBL/GenBank/DDBJ whole genome shotgun (WGS) entry which is preliminary data.</text>
</comment>
<dbReference type="OrthoDB" id="1826057at2"/>
<dbReference type="RefSeq" id="WP_037286321.1">
    <property type="nucleotide sequence ID" value="NZ_JEOB01000002.1"/>
</dbReference>
<keyword evidence="2" id="KW-1185">Reference proteome</keyword>
<accession>A0A011VYF1</accession>
<gene>
    <name evidence="1" type="ORF">RASY3_06815</name>
</gene>
<dbReference type="Proteomes" id="UP000021369">
    <property type="component" value="Unassembled WGS sequence"/>
</dbReference>